<name>A0AA39UAI1_9AGAR</name>
<gene>
    <name evidence="1" type="ORF">IW261DRAFT_1425022</name>
</gene>
<comment type="caution">
    <text evidence="1">The sequence shown here is derived from an EMBL/GenBank/DDBJ whole genome shotgun (WGS) entry which is preliminary data.</text>
</comment>
<accession>A0AA39UAI1</accession>
<organism evidence="1 2">
    <name type="scientific">Armillaria novae-zelandiae</name>
    <dbReference type="NCBI Taxonomy" id="153914"/>
    <lineage>
        <taxon>Eukaryota</taxon>
        <taxon>Fungi</taxon>
        <taxon>Dikarya</taxon>
        <taxon>Basidiomycota</taxon>
        <taxon>Agaricomycotina</taxon>
        <taxon>Agaricomycetes</taxon>
        <taxon>Agaricomycetidae</taxon>
        <taxon>Agaricales</taxon>
        <taxon>Marasmiineae</taxon>
        <taxon>Physalacriaceae</taxon>
        <taxon>Armillaria</taxon>
    </lineage>
</organism>
<evidence type="ECO:0000313" key="1">
    <source>
        <dbReference type="EMBL" id="KAK0471585.1"/>
    </source>
</evidence>
<sequence length="305" mass="33771">MADKVSAENDSRPSLPQELIDHTLDFLHDDVPALRVYSLASHGLLPRSRHHIYSGVFIIHDIDLDSFKELYAGLLLRTLRSMRLTTVHLKGIAYKTYADFEDVFTAVANPALKHLSIDSESEKMTSSNLPLSIRRPANGLPELESLSMSGDALSLELGSDTKKWVMQAVLDEMRDTLECLTLDIAPNGPGGNIGVDLRQHKKLKSFLVVLSFAMKTGFLKTTTFGAALQTLTVELHYNDWAPTDPSLAEVDAHINGLALPMLRHVHIKLHNNGGGDCHSFWCDGGYLPHDQDTWKNQVKDGAPLI</sequence>
<dbReference type="Proteomes" id="UP001175227">
    <property type="component" value="Unassembled WGS sequence"/>
</dbReference>
<proteinExistence type="predicted"/>
<dbReference type="AlphaFoldDB" id="A0AA39UAI1"/>
<evidence type="ECO:0000313" key="2">
    <source>
        <dbReference type="Proteomes" id="UP001175227"/>
    </source>
</evidence>
<reference evidence="1" key="1">
    <citation type="submission" date="2023-06" db="EMBL/GenBank/DDBJ databases">
        <authorList>
            <consortium name="Lawrence Berkeley National Laboratory"/>
            <person name="Ahrendt S."/>
            <person name="Sahu N."/>
            <person name="Indic B."/>
            <person name="Wong-Bajracharya J."/>
            <person name="Merenyi Z."/>
            <person name="Ke H.-M."/>
            <person name="Monk M."/>
            <person name="Kocsube S."/>
            <person name="Drula E."/>
            <person name="Lipzen A."/>
            <person name="Balint B."/>
            <person name="Henrissat B."/>
            <person name="Andreopoulos B."/>
            <person name="Martin F.M."/>
            <person name="Harder C.B."/>
            <person name="Rigling D."/>
            <person name="Ford K.L."/>
            <person name="Foster G.D."/>
            <person name="Pangilinan J."/>
            <person name="Papanicolaou A."/>
            <person name="Barry K."/>
            <person name="LaButti K."/>
            <person name="Viragh M."/>
            <person name="Koriabine M."/>
            <person name="Yan M."/>
            <person name="Riley R."/>
            <person name="Champramary S."/>
            <person name="Plett K.L."/>
            <person name="Tsai I.J."/>
            <person name="Slot J."/>
            <person name="Sipos G."/>
            <person name="Plett J."/>
            <person name="Nagy L.G."/>
            <person name="Grigoriev I.V."/>
        </authorList>
    </citation>
    <scope>NUCLEOTIDE SEQUENCE</scope>
    <source>
        <strain evidence="1">ICMP 16352</strain>
    </source>
</reference>
<protein>
    <submittedName>
        <fullName evidence="1">Uncharacterized protein</fullName>
    </submittedName>
</protein>
<keyword evidence="2" id="KW-1185">Reference proteome</keyword>
<dbReference type="EMBL" id="JAUEPR010000049">
    <property type="protein sequence ID" value="KAK0471585.1"/>
    <property type="molecule type" value="Genomic_DNA"/>
</dbReference>